<sequence length="60" mass="6426">MADSEAEWTVSTLELCDSGAEWAVSTLELCDSGAEWTDSSVEMGGLRRGSSETRAVGRKN</sequence>
<accession>S4XUY0</accession>
<dbReference type="HOGENOM" id="CLU_2939379_0_0_7"/>
<name>S4XUY0_SORCE</name>
<dbReference type="KEGG" id="scu:SCE1572_22405"/>
<organism evidence="1 2">
    <name type="scientific">Sorangium cellulosum So0157-2</name>
    <dbReference type="NCBI Taxonomy" id="1254432"/>
    <lineage>
        <taxon>Bacteria</taxon>
        <taxon>Pseudomonadati</taxon>
        <taxon>Myxococcota</taxon>
        <taxon>Polyangia</taxon>
        <taxon>Polyangiales</taxon>
        <taxon>Polyangiaceae</taxon>
        <taxon>Sorangium</taxon>
    </lineage>
</organism>
<gene>
    <name evidence="1" type="ORF">SCE1572_22405</name>
</gene>
<dbReference type="EMBL" id="CP003969">
    <property type="protein sequence ID" value="AGP37002.1"/>
    <property type="molecule type" value="Genomic_DNA"/>
</dbReference>
<evidence type="ECO:0000313" key="1">
    <source>
        <dbReference type="EMBL" id="AGP37002.1"/>
    </source>
</evidence>
<dbReference type="Proteomes" id="UP000014803">
    <property type="component" value="Chromosome"/>
</dbReference>
<proteinExistence type="predicted"/>
<evidence type="ECO:0000313" key="2">
    <source>
        <dbReference type="Proteomes" id="UP000014803"/>
    </source>
</evidence>
<protein>
    <submittedName>
        <fullName evidence="1">Uncharacterized protein</fullName>
    </submittedName>
</protein>
<reference evidence="1 2" key="1">
    <citation type="journal article" date="2013" name="Sci. Rep.">
        <title>Extraordinary expansion of a Sorangium cellulosum genome from an alkaline milieu.</title>
        <authorList>
            <person name="Han K."/>
            <person name="Li Z.F."/>
            <person name="Peng R."/>
            <person name="Zhu L.P."/>
            <person name="Zhou T."/>
            <person name="Wang L.G."/>
            <person name="Li S.G."/>
            <person name="Zhang X.B."/>
            <person name="Hu W."/>
            <person name="Wu Z.H."/>
            <person name="Qin N."/>
            <person name="Li Y.Z."/>
        </authorList>
    </citation>
    <scope>NUCLEOTIDE SEQUENCE [LARGE SCALE GENOMIC DNA]</scope>
    <source>
        <strain evidence="1 2">So0157-2</strain>
    </source>
</reference>
<dbReference type="AlphaFoldDB" id="S4XUY0"/>